<protein>
    <recommendedName>
        <fullName evidence="4">Antitoxin</fullName>
    </recommendedName>
</protein>
<accession>W4M8V7</accession>
<comment type="similarity">
    <text evidence="1">Belongs to the phD/YefM antitoxin family.</text>
</comment>
<reference evidence="2 3" key="1">
    <citation type="journal article" date="2014" name="Nature">
        <title>An environmental bacterial taxon with a large and distinct metabolic repertoire.</title>
        <authorList>
            <person name="Wilson M.C."/>
            <person name="Mori T."/>
            <person name="Ruckert C."/>
            <person name="Uria A.R."/>
            <person name="Helf M.J."/>
            <person name="Takada K."/>
            <person name="Gernert C."/>
            <person name="Steffens U.A."/>
            <person name="Heycke N."/>
            <person name="Schmitt S."/>
            <person name="Rinke C."/>
            <person name="Helfrich E.J."/>
            <person name="Brachmann A.O."/>
            <person name="Gurgui C."/>
            <person name="Wakimoto T."/>
            <person name="Kracht M."/>
            <person name="Crusemann M."/>
            <person name="Hentschel U."/>
            <person name="Abe I."/>
            <person name="Matsunaga S."/>
            <person name="Kalinowski J."/>
            <person name="Takeyama H."/>
            <person name="Piel J."/>
        </authorList>
    </citation>
    <scope>NUCLEOTIDE SEQUENCE [LARGE SCALE GENOMIC DNA]</scope>
    <source>
        <strain evidence="3">TSY2</strain>
    </source>
</reference>
<name>W4M8V7_9BACT</name>
<evidence type="ECO:0000313" key="3">
    <source>
        <dbReference type="Proteomes" id="UP000019140"/>
    </source>
</evidence>
<evidence type="ECO:0000256" key="1">
    <source>
        <dbReference type="ARBA" id="ARBA00009981"/>
    </source>
</evidence>
<dbReference type="AlphaFoldDB" id="W4M8V7"/>
<evidence type="ECO:0000313" key="2">
    <source>
        <dbReference type="EMBL" id="ETX06341.1"/>
    </source>
</evidence>
<sequence>MAQTLSVTEVARHFAEYINRVAYRGECFVLVRGNKPVAELRPLPVGKRLAELPELLASLPHLSLVEATELADDLAAARAELARAEVHDPWQS</sequence>
<organism evidence="2 3">
    <name type="scientific">Candidatus Entotheonella gemina</name>
    <dbReference type="NCBI Taxonomy" id="1429439"/>
    <lineage>
        <taxon>Bacteria</taxon>
        <taxon>Pseudomonadati</taxon>
        <taxon>Nitrospinota/Tectimicrobiota group</taxon>
        <taxon>Candidatus Tectimicrobiota</taxon>
        <taxon>Candidatus Entotheonellia</taxon>
        <taxon>Candidatus Entotheonellales</taxon>
        <taxon>Candidatus Entotheonellaceae</taxon>
        <taxon>Candidatus Entotheonella</taxon>
    </lineage>
</organism>
<dbReference type="Gene3D" id="3.40.1620.10">
    <property type="entry name" value="YefM-like domain"/>
    <property type="match status" value="1"/>
</dbReference>
<dbReference type="EMBL" id="AZHX01000723">
    <property type="protein sequence ID" value="ETX06341.1"/>
    <property type="molecule type" value="Genomic_DNA"/>
</dbReference>
<comment type="caution">
    <text evidence="2">The sequence shown here is derived from an EMBL/GenBank/DDBJ whole genome shotgun (WGS) entry which is preliminary data.</text>
</comment>
<dbReference type="SUPFAM" id="SSF143120">
    <property type="entry name" value="YefM-like"/>
    <property type="match status" value="1"/>
</dbReference>
<dbReference type="InterPro" id="IPR036165">
    <property type="entry name" value="YefM-like_sf"/>
</dbReference>
<gene>
    <name evidence="2" type="ORF">ETSY2_17665</name>
</gene>
<proteinExistence type="inferred from homology"/>
<keyword evidence="3" id="KW-1185">Reference proteome</keyword>
<evidence type="ECO:0008006" key="4">
    <source>
        <dbReference type="Google" id="ProtNLM"/>
    </source>
</evidence>
<dbReference type="Proteomes" id="UP000019140">
    <property type="component" value="Unassembled WGS sequence"/>
</dbReference>
<dbReference type="HOGENOM" id="CLU_2407788_0_0_7"/>